<gene>
    <name evidence="1" type="ORF">ABVT43_15830</name>
</gene>
<dbReference type="Proteomes" id="UP001548189">
    <property type="component" value="Unassembled WGS sequence"/>
</dbReference>
<evidence type="ECO:0000313" key="1">
    <source>
        <dbReference type="EMBL" id="MET1256610.1"/>
    </source>
</evidence>
<accession>A0ABV2BXG0</accession>
<dbReference type="RefSeq" id="WP_353897194.1">
    <property type="nucleotide sequence ID" value="NZ_JBEVCJ010000024.1"/>
</dbReference>
<dbReference type="Pfam" id="PF06853">
    <property type="entry name" value="DUF1249"/>
    <property type="match status" value="1"/>
</dbReference>
<dbReference type="PANTHER" id="PTHR38774">
    <property type="entry name" value="CYTOPLASMIC PROTEIN-RELATED"/>
    <property type="match status" value="1"/>
</dbReference>
<dbReference type="EMBL" id="JBEVCJ010000024">
    <property type="protein sequence ID" value="MET1256610.1"/>
    <property type="molecule type" value="Genomic_DNA"/>
</dbReference>
<proteinExistence type="predicted"/>
<keyword evidence="2" id="KW-1185">Reference proteome</keyword>
<evidence type="ECO:0000313" key="2">
    <source>
        <dbReference type="Proteomes" id="UP001548189"/>
    </source>
</evidence>
<name>A0ABV2BXG0_9GAMM</name>
<organism evidence="1 2">
    <name type="scientific">Aliikangiella maris</name>
    <dbReference type="NCBI Taxonomy" id="3162458"/>
    <lineage>
        <taxon>Bacteria</taxon>
        <taxon>Pseudomonadati</taxon>
        <taxon>Pseudomonadota</taxon>
        <taxon>Gammaproteobacteria</taxon>
        <taxon>Oceanospirillales</taxon>
        <taxon>Pleioneaceae</taxon>
        <taxon>Aliikangiella</taxon>
    </lineage>
</organism>
<protein>
    <submittedName>
        <fullName evidence="1">DUF1249 domain-containing protein</fullName>
    </submittedName>
</protein>
<dbReference type="InterPro" id="IPR009659">
    <property type="entry name" value="DUF1249"/>
</dbReference>
<dbReference type="PANTHER" id="PTHR38774:SF1">
    <property type="entry name" value="CYTOPLASMIC PROTEIN"/>
    <property type="match status" value="1"/>
</dbReference>
<reference evidence="1 2" key="1">
    <citation type="submission" date="2024-06" db="EMBL/GenBank/DDBJ databases">
        <authorList>
            <person name="Li F."/>
        </authorList>
    </citation>
    <scope>NUCLEOTIDE SEQUENCE [LARGE SCALE GENOMIC DNA]</scope>
    <source>
        <strain evidence="1 2">GXAS 311</strain>
    </source>
</reference>
<comment type="caution">
    <text evidence="1">The sequence shown here is derived from an EMBL/GenBank/DDBJ whole genome shotgun (WGS) entry which is preliminary data.</text>
</comment>
<sequence length="194" mass="21723">MSESLIVSNKNKLREQYKPDLTAMLSQCEINYWLLNQLIPELTLSGKQRALNSAVGTACNKPRELANQPYSGVSASKVCEKRFIVKTSAIQLVFTITDLAPYTTTTKLTINTPEIGIERELSLIVRLYHDVKMMEVMEGSGPSAMAAIYPANAQRKNVDEKRQVNQFVGECLKACFEKKVHNTTQPQGEQPYHG</sequence>